<comment type="caution">
    <text evidence="11">The sequence shown here is derived from an EMBL/GenBank/DDBJ whole genome shotgun (WGS) entry which is preliminary data.</text>
</comment>
<dbReference type="AlphaFoldDB" id="A0A402ASL4"/>
<comment type="subcellular location">
    <subcellularLocation>
        <location evidence="1">Cell membrane</location>
        <topology evidence="1">Multi-pass membrane protein</topology>
    </subcellularLocation>
</comment>
<evidence type="ECO:0000313" key="11">
    <source>
        <dbReference type="EMBL" id="GCE22077.1"/>
    </source>
</evidence>
<dbReference type="GO" id="GO:0005886">
    <property type="term" value="C:plasma membrane"/>
    <property type="evidence" value="ECO:0007669"/>
    <property type="project" value="UniProtKB-SubCell"/>
</dbReference>
<name>A0A402ASL4_9CHLR</name>
<feature type="domain" description="ABC transporter" evidence="10">
    <location>
        <begin position="53"/>
        <end position="287"/>
    </location>
</feature>
<evidence type="ECO:0000256" key="4">
    <source>
        <dbReference type="ARBA" id="ARBA00022692"/>
    </source>
</evidence>
<dbReference type="Pfam" id="PF00005">
    <property type="entry name" value="ABC_tran"/>
    <property type="match status" value="1"/>
</dbReference>
<dbReference type="InterPro" id="IPR003593">
    <property type="entry name" value="AAA+_ATPase"/>
</dbReference>
<keyword evidence="12" id="KW-1185">Reference proteome</keyword>
<evidence type="ECO:0000256" key="8">
    <source>
        <dbReference type="ARBA" id="ARBA00023136"/>
    </source>
</evidence>
<organism evidence="11 12">
    <name type="scientific">Dictyobacter kobayashii</name>
    <dbReference type="NCBI Taxonomy" id="2014872"/>
    <lineage>
        <taxon>Bacteria</taxon>
        <taxon>Bacillati</taxon>
        <taxon>Chloroflexota</taxon>
        <taxon>Ktedonobacteria</taxon>
        <taxon>Ktedonobacterales</taxon>
        <taxon>Dictyobacteraceae</taxon>
        <taxon>Dictyobacter</taxon>
    </lineage>
</organism>
<keyword evidence="6" id="KW-0067">ATP-binding</keyword>
<evidence type="ECO:0000259" key="10">
    <source>
        <dbReference type="PROSITE" id="PS50893"/>
    </source>
</evidence>
<dbReference type="GO" id="GO:0034040">
    <property type="term" value="F:ATPase-coupled lipid transmembrane transporter activity"/>
    <property type="evidence" value="ECO:0007669"/>
    <property type="project" value="TreeGrafter"/>
</dbReference>
<keyword evidence="8" id="KW-0472">Membrane</keyword>
<dbReference type="FunFam" id="3.40.50.300:FF:000221">
    <property type="entry name" value="Multidrug ABC transporter ATP-binding protein"/>
    <property type="match status" value="1"/>
</dbReference>
<dbReference type="EMBL" id="BIFS01000002">
    <property type="protein sequence ID" value="GCE22077.1"/>
    <property type="molecule type" value="Genomic_DNA"/>
</dbReference>
<dbReference type="Gene3D" id="3.40.50.300">
    <property type="entry name" value="P-loop containing nucleotide triphosphate hydrolases"/>
    <property type="match status" value="1"/>
</dbReference>
<keyword evidence="2" id="KW-0813">Transport</keyword>
<evidence type="ECO:0000256" key="6">
    <source>
        <dbReference type="ARBA" id="ARBA00022840"/>
    </source>
</evidence>
<dbReference type="Proteomes" id="UP000287188">
    <property type="component" value="Unassembled WGS sequence"/>
</dbReference>
<dbReference type="SUPFAM" id="SSF52540">
    <property type="entry name" value="P-loop containing nucleoside triphosphate hydrolases"/>
    <property type="match status" value="1"/>
</dbReference>
<keyword evidence="5" id="KW-0547">Nucleotide-binding</keyword>
<evidence type="ECO:0000256" key="7">
    <source>
        <dbReference type="ARBA" id="ARBA00022989"/>
    </source>
</evidence>
<dbReference type="PANTHER" id="PTHR24221">
    <property type="entry name" value="ATP-BINDING CASSETTE SUB-FAMILY B"/>
    <property type="match status" value="1"/>
</dbReference>
<dbReference type="InterPro" id="IPR003439">
    <property type="entry name" value="ABC_transporter-like_ATP-bd"/>
</dbReference>
<dbReference type="InterPro" id="IPR017871">
    <property type="entry name" value="ABC_transporter-like_CS"/>
</dbReference>
<dbReference type="PROSITE" id="PS00211">
    <property type="entry name" value="ABC_TRANSPORTER_1"/>
    <property type="match status" value="1"/>
</dbReference>
<proteinExistence type="predicted"/>
<dbReference type="PANTHER" id="PTHR24221:SF654">
    <property type="entry name" value="ATP-BINDING CASSETTE SUB-FAMILY B MEMBER 6"/>
    <property type="match status" value="1"/>
</dbReference>
<dbReference type="SMART" id="SM00382">
    <property type="entry name" value="AAA"/>
    <property type="match status" value="1"/>
</dbReference>
<sequence length="303" mass="33559">MLLLRYTTSVSLPSFAQLSLGLASAARLLKILNEDTEIDEMTHGYAAPVRGEIIFDHVSFGYGKENILKDVSFRAEPGQTIAIVGQTGEGKTTLTKLVNRTYDVSAGQILIDGVDVRSWNLSMLRKQIATIEQDVFLFSRSIAQNITFGLELRVSSEQVESVARDAQAHEFIQAFHEGYQTILGERGVTLSGGQRQRLAIARALLIDPRILILDDATSAVDSETESAIQRAISRIQQGRTTLLITNRLAQIQRADKVLLLQHGQLIDQGSHRELLQRCPLYQRIFAHYLEDEPAALAPAAHLS</sequence>
<feature type="chain" id="PRO_5019057852" description="ABC transporter domain-containing protein" evidence="9">
    <location>
        <begin position="26"/>
        <end position="303"/>
    </location>
</feature>
<evidence type="ECO:0000256" key="2">
    <source>
        <dbReference type="ARBA" id="ARBA00022448"/>
    </source>
</evidence>
<feature type="signal peptide" evidence="9">
    <location>
        <begin position="1"/>
        <end position="25"/>
    </location>
</feature>
<dbReference type="GO" id="GO:0016887">
    <property type="term" value="F:ATP hydrolysis activity"/>
    <property type="evidence" value="ECO:0007669"/>
    <property type="project" value="InterPro"/>
</dbReference>
<keyword evidence="4" id="KW-0812">Transmembrane</keyword>
<dbReference type="InterPro" id="IPR036640">
    <property type="entry name" value="ABC1_TM_sf"/>
</dbReference>
<accession>A0A402ASL4</accession>
<keyword evidence="9" id="KW-0732">Signal</keyword>
<evidence type="ECO:0000313" key="12">
    <source>
        <dbReference type="Proteomes" id="UP000287188"/>
    </source>
</evidence>
<dbReference type="PROSITE" id="PS50893">
    <property type="entry name" value="ABC_TRANSPORTER_2"/>
    <property type="match status" value="1"/>
</dbReference>
<evidence type="ECO:0000256" key="5">
    <source>
        <dbReference type="ARBA" id="ARBA00022741"/>
    </source>
</evidence>
<reference evidence="12" key="1">
    <citation type="submission" date="2018-12" db="EMBL/GenBank/DDBJ databases">
        <title>Tengunoibacter tsumagoiensis gen. nov., sp. nov., Dictyobacter kobayashii sp. nov., D. alpinus sp. nov., and D. joshuensis sp. nov. and description of Dictyobacteraceae fam. nov. within the order Ktedonobacterales isolated from Tengu-no-mugimeshi.</title>
        <authorList>
            <person name="Wang C.M."/>
            <person name="Zheng Y."/>
            <person name="Sakai Y."/>
            <person name="Toyoda A."/>
            <person name="Minakuchi Y."/>
            <person name="Abe K."/>
            <person name="Yokota A."/>
            <person name="Yabe S."/>
        </authorList>
    </citation>
    <scope>NUCLEOTIDE SEQUENCE [LARGE SCALE GENOMIC DNA]</scope>
    <source>
        <strain evidence="12">Uno11</strain>
    </source>
</reference>
<keyword evidence="3" id="KW-1003">Cell membrane</keyword>
<evidence type="ECO:0000256" key="9">
    <source>
        <dbReference type="SAM" id="SignalP"/>
    </source>
</evidence>
<evidence type="ECO:0000256" key="1">
    <source>
        <dbReference type="ARBA" id="ARBA00004651"/>
    </source>
</evidence>
<dbReference type="InterPro" id="IPR039421">
    <property type="entry name" value="Type_1_exporter"/>
</dbReference>
<dbReference type="Gene3D" id="1.20.1560.10">
    <property type="entry name" value="ABC transporter type 1, transmembrane domain"/>
    <property type="match status" value="1"/>
</dbReference>
<dbReference type="InterPro" id="IPR027417">
    <property type="entry name" value="P-loop_NTPase"/>
</dbReference>
<keyword evidence="7" id="KW-1133">Transmembrane helix</keyword>
<gene>
    <name evidence="11" type="ORF">KDK_58770</name>
</gene>
<dbReference type="GO" id="GO:0005524">
    <property type="term" value="F:ATP binding"/>
    <property type="evidence" value="ECO:0007669"/>
    <property type="project" value="UniProtKB-KW"/>
</dbReference>
<evidence type="ECO:0000256" key="3">
    <source>
        <dbReference type="ARBA" id="ARBA00022475"/>
    </source>
</evidence>
<protein>
    <recommendedName>
        <fullName evidence="10">ABC transporter domain-containing protein</fullName>
    </recommendedName>
</protein>